<protein>
    <submittedName>
        <fullName evidence="1">Uncharacterized protein</fullName>
    </submittedName>
</protein>
<accession>A0A0F9USR6</accession>
<proteinExistence type="predicted"/>
<sequence length="140" mass="15692">MNDTTTVTVTVLQAHQEAYEAIDNMANEVNEIPADGDTPALVAFVYHDVGSAALRFEYDLREQKIPYTLAWGACTDVEPGFEHFRLDENGNPVVKIFYADDDKQFSIEEVAKAFEEDCVGALLERKRAYAFVHPWSSQAA</sequence>
<reference evidence="1" key="1">
    <citation type="journal article" date="2015" name="Nature">
        <title>Complex archaea that bridge the gap between prokaryotes and eukaryotes.</title>
        <authorList>
            <person name="Spang A."/>
            <person name="Saw J.H."/>
            <person name="Jorgensen S.L."/>
            <person name="Zaremba-Niedzwiedzka K."/>
            <person name="Martijn J."/>
            <person name="Lind A.E."/>
            <person name="van Eijk R."/>
            <person name="Schleper C."/>
            <person name="Guy L."/>
            <person name="Ettema T.J."/>
        </authorList>
    </citation>
    <scope>NUCLEOTIDE SEQUENCE</scope>
</reference>
<gene>
    <name evidence="1" type="ORF">LCGC14_0170850</name>
</gene>
<comment type="caution">
    <text evidence="1">The sequence shown here is derived from an EMBL/GenBank/DDBJ whole genome shotgun (WGS) entry which is preliminary data.</text>
</comment>
<evidence type="ECO:0000313" key="1">
    <source>
        <dbReference type="EMBL" id="KKN96155.1"/>
    </source>
</evidence>
<dbReference type="EMBL" id="LAZR01000066">
    <property type="protein sequence ID" value="KKN96155.1"/>
    <property type="molecule type" value="Genomic_DNA"/>
</dbReference>
<dbReference type="AlphaFoldDB" id="A0A0F9USR6"/>
<organism evidence="1">
    <name type="scientific">marine sediment metagenome</name>
    <dbReference type="NCBI Taxonomy" id="412755"/>
    <lineage>
        <taxon>unclassified sequences</taxon>
        <taxon>metagenomes</taxon>
        <taxon>ecological metagenomes</taxon>
    </lineage>
</organism>
<name>A0A0F9USR6_9ZZZZ</name>